<proteinExistence type="predicted"/>
<organism evidence="1">
    <name type="scientific">Siphoviridae sp. ctzpQ31</name>
    <dbReference type="NCBI Taxonomy" id="2823613"/>
    <lineage>
        <taxon>Viruses</taxon>
        <taxon>Duplodnaviria</taxon>
        <taxon>Heunggongvirae</taxon>
        <taxon>Uroviricota</taxon>
        <taxon>Caudoviricetes</taxon>
    </lineage>
</organism>
<evidence type="ECO:0000313" key="1">
    <source>
        <dbReference type="EMBL" id="DAD66135.1"/>
    </source>
</evidence>
<name>A0A8S5L896_9CAUD</name>
<sequence>MILKITSGYSPEELPEDLKDAMISYATEQALMIGQGFGSNVASYKM</sequence>
<protein>
    <submittedName>
        <fullName evidence="1">Uncharacterized protein</fullName>
    </submittedName>
</protein>
<dbReference type="EMBL" id="BK014654">
    <property type="protein sequence ID" value="DAD66135.1"/>
    <property type="molecule type" value="Genomic_DNA"/>
</dbReference>
<reference evidence="1" key="1">
    <citation type="journal article" date="2021" name="Proc. Natl. Acad. Sci. U.S.A.">
        <title>A Catalog of Tens of Thousands of Viruses from Human Metagenomes Reveals Hidden Associations with Chronic Diseases.</title>
        <authorList>
            <person name="Tisza M.J."/>
            <person name="Buck C.B."/>
        </authorList>
    </citation>
    <scope>NUCLEOTIDE SEQUENCE</scope>
    <source>
        <strain evidence="1">CtzpQ31</strain>
    </source>
</reference>
<accession>A0A8S5L896</accession>